<dbReference type="CDD" id="cd20267">
    <property type="entry name" value="Complex1_LYR_LYRM7"/>
    <property type="match status" value="1"/>
</dbReference>
<keyword evidence="10" id="KW-1185">Reference proteome</keyword>
<protein>
    <recommendedName>
        <fullName evidence="4">Mitochondrial zinc maintenance protein 1, mitochondrial</fullName>
    </recommendedName>
</protein>
<keyword evidence="7" id="KW-0143">Chaperone</keyword>
<reference evidence="9 10" key="1">
    <citation type="journal article" date="2015" name="BMC Genomics">
        <title>Insights from the genome of Ophiocordyceps polyrhachis-furcata to pathogenicity and host specificity in insect fungi.</title>
        <authorList>
            <person name="Wichadakul D."/>
            <person name="Kobmoo N."/>
            <person name="Ingsriswang S."/>
            <person name="Tangphatsornruang S."/>
            <person name="Chantasingh D."/>
            <person name="Luangsa-ard J.J."/>
            <person name="Eurwilaichitr L."/>
        </authorList>
    </citation>
    <scope>NUCLEOTIDE SEQUENCE [LARGE SCALE GENOMIC DNA]</scope>
    <source>
        <strain evidence="9 10">BCC 54312</strain>
    </source>
</reference>
<dbReference type="AlphaFoldDB" id="A0A367LNL8"/>
<evidence type="ECO:0000256" key="7">
    <source>
        <dbReference type="ARBA" id="ARBA00023186"/>
    </source>
</evidence>
<dbReference type="PANTHER" id="PTHR46749">
    <property type="entry name" value="COMPLEX III ASSEMBLY FACTOR LYRM7"/>
    <property type="match status" value="1"/>
</dbReference>
<proteinExistence type="inferred from homology"/>
<comment type="function">
    <text evidence="8">Assembly factor required for Rieske Fe-S protein RIP1 incorporation into the cytochrome b-c1 (CIII) complex. Functions as a chaperone, binding to this subunit within the mitochondrial matrix and stabilizing it prior to its translocation and insertion into the late CIII dimeric intermediate within the mitochondrial inner membrane. Modulates the mitochondrial matrix zinc pool.</text>
</comment>
<evidence type="ECO:0000313" key="10">
    <source>
        <dbReference type="Proteomes" id="UP000253664"/>
    </source>
</evidence>
<comment type="subunit">
    <text evidence="3">Interacts with RIP1.</text>
</comment>
<gene>
    <name evidence="9" type="ORF">L249_1747</name>
</gene>
<evidence type="ECO:0000256" key="2">
    <source>
        <dbReference type="ARBA" id="ARBA00009949"/>
    </source>
</evidence>
<dbReference type="GO" id="GO:0034551">
    <property type="term" value="P:mitochondrial respiratory chain complex III assembly"/>
    <property type="evidence" value="ECO:0007669"/>
    <property type="project" value="InterPro"/>
</dbReference>
<evidence type="ECO:0000256" key="3">
    <source>
        <dbReference type="ARBA" id="ARBA00011589"/>
    </source>
</evidence>
<dbReference type="GO" id="GO:0005759">
    <property type="term" value="C:mitochondrial matrix"/>
    <property type="evidence" value="ECO:0007669"/>
    <property type="project" value="UniProtKB-SubCell"/>
</dbReference>
<keyword evidence="6" id="KW-0496">Mitochondrion</keyword>
<evidence type="ECO:0000256" key="5">
    <source>
        <dbReference type="ARBA" id="ARBA00022946"/>
    </source>
</evidence>
<name>A0A367LNL8_9HYPO</name>
<evidence type="ECO:0000313" key="9">
    <source>
        <dbReference type="EMBL" id="RCI15999.1"/>
    </source>
</evidence>
<evidence type="ECO:0000256" key="1">
    <source>
        <dbReference type="ARBA" id="ARBA00004305"/>
    </source>
</evidence>
<evidence type="ECO:0000256" key="6">
    <source>
        <dbReference type="ARBA" id="ARBA00023128"/>
    </source>
</evidence>
<comment type="caution">
    <text evidence="9">The sequence shown here is derived from an EMBL/GenBank/DDBJ whole genome shotgun (WGS) entry which is preliminary data.</text>
</comment>
<evidence type="ECO:0000256" key="4">
    <source>
        <dbReference type="ARBA" id="ARBA00015108"/>
    </source>
</evidence>
<comment type="similarity">
    <text evidence="2">Belongs to the complex I LYR family. MZM1 subfamily.</text>
</comment>
<dbReference type="Proteomes" id="UP000253664">
    <property type="component" value="Unassembled WGS sequence"/>
</dbReference>
<keyword evidence="5" id="KW-0809">Transit peptide</keyword>
<sequence>MSTRSVYKELLRAARITFKANSRLQGDDHVFAAARIKIRHCFRLEASLEPSSQEAQKARDAAKEVARFLRSNIVQGRRKHPDDDTYALRIHEHTELGDNETIGNTCKL</sequence>
<dbReference type="InterPro" id="IPR050435">
    <property type="entry name" value="MZM1/LYRM7"/>
</dbReference>
<dbReference type="PANTHER" id="PTHR46749:SF1">
    <property type="entry name" value="COMPLEX III ASSEMBLY FACTOR LYRM7"/>
    <property type="match status" value="1"/>
</dbReference>
<organism evidence="9 10">
    <name type="scientific">Ophiocordyceps polyrhachis-furcata BCC 54312</name>
    <dbReference type="NCBI Taxonomy" id="1330021"/>
    <lineage>
        <taxon>Eukaryota</taxon>
        <taxon>Fungi</taxon>
        <taxon>Dikarya</taxon>
        <taxon>Ascomycota</taxon>
        <taxon>Pezizomycotina</taxon>
        <taxon>Sordariomycetes</taxon>
        <taxon>Hypocreomycetidae</taxon>
        <taxon>Hypocreales</taxon>
        <taxon>Ophiocordycipitaceae</taxon>
        <taxon>Ophiocordyceps</taxon>
    </lineage>
</organism>
<dbReference type="EMBL" id="LKCN02000001">
    <property type="protein sequence ID" value="RCI15999.1"/>
    <property type="molecule type" value="Genomic_DNA"/>
</dbReference>
<dbReference type="STRING" id="1330021.A0A367LNL8"/>
<evidence type="ECO:0000256" key="8">
    <source>
        <dbReference type="ARBA" id="ARBA00025268"/>
    </source>
</evidence>
<accession>A0A367LNL8</accession>
<comment type="subcellular location">
    <subcellularLocation>
        <location evidence="1">Mitochondrion matrix</location>
    </subcellularLocation>
</comment>
<dbReference type="OrthoDB" id="529194at2759"/>
<dbReference type="GO" id="GO:0044183">
    <property type="term" value="F:protein folding chaperone"/>
    <property type="evidence" value="ECO:0007669"/>
    <property type="project" value="TreeGrafter"/>
</dbReference>
<dbReference type="InterPro" id="IPR045298">
    <property type="entry name" value="Complex1_LYR_LYRM7"/>
</dbReference>